<evidence type="ECO:0000256" key="1">
    <source>
        <dbReference type="SAM" id="Coils"/>
    </source>
</evidence>
<name>A0AAV2NFP4_9HYME</name>
<accession>A0AAV2NFP4</accession>
<evidence type="ECO:0000313" key="3">
    <source>
        <dbReference type="Proteomes" id="UP001497644"/>
    </source>
</evidence>
<reference evidence="2" key="1">
    <citation type="submission" date="2024-04" db="EMBL/GenBank/DDBJ databases">
        <authorList>
            <consortium name="Molecular Ecology Group"/>
        </authorList>
    </citation>
    <scope>NUCLEOTIDE SEQUENCE</scope>
</reference>
<organism evidence="2 3">
    <name type="scientific">Lasius platythorax</name>
    <dbReference type="NCBI Taxonomy" id="488582"/>
    <lineage>
        <taxon>Eukaryota</taxon>
        <taxon>Metazoa</taxon>
        <taxon>Ecdysozoa</taxon>
        <taxon>Arthropoda</taxon>
        <taxon>Hexapoda</taxon>
        <taxon>Insecta</taxon>
        <taxon>Pterygota</taxon>
        <taxon>Neoptera</taxon>
        <taxon>Endopterygota</taxon>
        <taxon>Hymenoptera</taxon>
        <taxon>Apocrita</taxon>
        <taxon>Aculeata</taxon>
        <taxon>Formicoidea</taxon>
        <taxon>Formicidae</taxon>
        <taxon>Formicinae</taxon>
        <taxon>Lasius</taxon>
        <taxon>Lasius</taxon>
    </lineage>
</organism>
<proteinExistence type="predicted"/>
<dbReference type="EMBL" id="OZ034838">
    <property type="protein sequence ID" value="CAL1678894.1"/>
    <property type="molecule type" value="Genomic_DNA"/>
</dbReference>
<gene>
    <name evidence="2" type="ORF">LPLAT_LOCUS4674</name>
</gene>
<keyword evidence="3" id="KW-1185">Reference proteome</keyword>
<keyword evidence="1" id="KW-0175">Coiled coil</keyword>
<dbReference type="Proteomes" id="UP001497644">
    <property type="component" value="Chromosome 15"/>
</dbReference>
<dbReference type="AlphaFoldDB" id="A0AAV2NFP4"/>
<feature type="coiled-coil region" evidence="1">
    <location>
        <begin position="42"/>
        <end position="90"/>
    </location>
</feature>
<evidence type="ECO:0000313" key="2">
    <source>
        <dbReference type="EMBL" id="CAL1678894.1"/>
    </source>
</evidence>
<protein>
    <submittedName>
        <fullName evidence="2">Uncharacterized protein</fullName>
    </submittedName>
</protein>
<sequence length="136" mass="15796">MQMLSNALNTIAMNKLLKIGGSSIYNFTQRALKMLPKEHQPCLELQQELTDMTRKYNAAKEKVAKYKAALQEKKSELEVIRQLNEQLQKKVIDKLKKCQISHSLERNRRLHMMKFHVCTYSPRTTATQNGKKCVDS</sequence>